<feature type="domain" description="HTH cro/C1-type" evidence="2">
    <location>
        <begin position="6"/>
        <end position="60"/>
    </location>
</feature>
<dbReference type="PANTHER" id="PTHR46558:SF4">
    <property type="entry name" value="DNA-BIDING PHAGE PROTEIN"/>
    <property type="match status" value="1"/>
</dbReference>
<dbReference type="RefSeq" id="WP_155667890.1">
    <property type="nucleotide sequence ID" value="NZ_WOCA01000003.1"/>
</dbReference>
<dbReference type="GO" id="GO:0003677">
    <property type="term" value="F:DNA binding"/>
    <property type="evidence" value="ECO:0007669"/>
    <property type="project" value="UniProtKB-KW"/>
</dbReference>
<evidence type="ECO:0000256" key="1">
    <source>
        <dbReference type="ARBA" id="ARBA00023125"/>
    </source>
</evidence>
<keyword evidence="1" id="KW-0238">DNA-binding</keyword>
<organism evidence="3 4">
    <name type="scientific">Ornithinibacillus caprae</name>
    <dbReference type="NCBI Taxonomy" id="2678566"/>
    <lineage>
        <taxon>Bacteria</taxon>
        <taxon>Bacillati</taxon>
        <taxon>Bacillota</taxon>
        <taxon>Bacilli</taxon>
        <taxon>Bacillales</taxon>
        <taxon>Bacillaceae</taxon>
        <taxon>Ornithinibacillus</taxon>
    </lineage>
</organism>
<name>A0A6N8FFE7_9BACI</name>
<dbReference type="Pfam" id="PF01381">
    <property type="entry name" value="HTH_3"/>
    <property type="match status" value="1"/>
</dbReference>
<dbReference type="Proteomes" id="UP000469125">
    <property type="component" value="Unassembled WGS sequence"/>
</dbReference>
<dbReference type="SMART" id="SM00530">
    <property type="entry name" value="HTH_XRE"/>
    <property type="match status" value="1"/>
</dbReference>
<dbReference type="SUPFAM" id="SSF47413">
    <property type="entry name" value="lambda repressor-like DNA-binding domains"/>
    <property type="match status" value="1"/>
</dbReference>
<dbReference type="CDD" id="cd00093">
    <property type="entry name" value="HTH_XRE"/>
    <property type="match status" value="1"/>
</dbReference>
<evidence type="ECO:0000313" key="4">
    <source>
        <dbReference type="Proteomes" id="UP000469125"/>
    </source>
</evidence>
<dbReference type="PANTHER" id="PTHR46558">
    <property type="entry name" value="TRACRIPTIONAL REGULATORY PROTEIN-RELATED-RELATED"/>
    <property type="match status" value="1"/>
</dbReference>
<proteinExistence type="predicted"/>
<dbReference type="PROSITE" id="PS50943">
    <property type="entry name" value="HTH_CROC1"/>
    <property type="match status" value="1"/>
</dbReference>
<evidence type="ECO:0000313" key="3">
    <source>
        <dbReference type="EMBL" id="MUK87921.1"/>
    </source>
</evidence>
<dbReference type="InterPro" id="IPR001387">
    <property type="entry name" value="Cro/C1-type_HTH"/>
</dbReference>
<accession>A0A6N8FFE7</accession>
<gene>
    <name evidence="3" type="ORF">GMD78_05850</name>
</gene>
<keyword evidence="4" id="KW-1185">Reference proteome</keyword>
<dbReference type="Gene3D" id="1.10.260.40">
    <property type="entry name" value="lambda repressor-like DNA-binding domains"/>
    <property type="match status" value="1"/>
</dbReference>
<dbReference type="InterPro" id="IPR010982">
    <property type="entry name" value="Lambda_DNA-bd_dom_sf"/>
</dbReference>
<comment type="caution">
    <text evidence="3">The sequence shown here is derived from an EMBL/GenBank/DDBJ whole genome shotgun (WGS) entry which is preliminary data.</text>
</comment>
<dbReference type="AlphaFoldDB" id="A0A6N8FFE7"/>
<evidence type="ECO:0000259" key="2">
    <source>
        <dbReference type="PROSITE" id="PS50943"/>
    </source>
</evidence>
<reference evidence="3 4" key="1">
    <citation type="submission" date="2019-11" db="EMBL/GenBank/DDBJ databases">
        <authorList>
            <person name="Li X."/>
        </authorList>
    </citation>
    <scope>NUCLEOTIDE SEQUENCE [LARGE SCALE GENOMIC DNA]</scope>
    <source>
        <strain evidence="3 4">L9</strain>
    </source>
</reference>
<dbReference type="EMBL" id="WOCA01000003">
    <property type="protein sequence ID" value="MUK87921.1"/>
    <property type="molecule type" value="Genomic_DNA"/>
</dbReference>
<sequence length="271" mass="32404">MKREWLIQFRVTKKLTQAQVANFAFIDRGYYSQIETGKRNPSHTVATNIAKVLDFDPILFFQNDTNESSFQSNLSNGEIPEFFRNNEFSEVLYLYNNFKLYYQHVISFILTGVQKSSFCIVIDYFMNLNHIRQSLQPILKDKELENFICFIDMEELMNDEPEHLAKYFHELLWKMKPERSIRIWLNEKQYCDNDWLCNIQKHMKDSKNLLEMKKILFVRSYNASLVSAVSHIKMMRKYPYLMTDFEIADSPFYQFSNSSNILPSFDLQEEV</sequence>
<protein>
    <submittedName>
        <fullName evidence="3">Helix-turn-helix domain-containing protein</fullName>
    </submittedName>
</protein>